<feature type="compositionally biased region" description="Low complexity" evidence="1">
    <location>
        <begin position="17"/>
        <end position="36"/>
    </location>
</feature>
<evidence type="ECO:0000256" key="2">
    <source>
        <dbReference type="SAM" id="Phobius"/>
    </source>
</evidence>
<keyword evidence="2" id="KW-0472">Membrane</keyword>
<keyword evidence="4" id="KW-1185">Reference proteome</keyword>
<feature type="transmembrane region" description="Helical" evidence="2">
    <location>
        <begin position="59"/>
        <end position="77"/>
    </location>
</feature>
<evidence type="ECO:0000313" key="3">
    <source>
        <dbReference type="EMBL" id="OSX71972.1"/>
    </source>
</evidence>
<name>A0A1X6NTN7_PORUM</name>
<dbReference type="Proteomes" id="UP000218209">
    <property type="component" value="Unassembled WGS sequence"/>
</dbReference>
<feature type="region of interest" description="Disordered" evidence="1">
    <location>
        <begin position="1"/>
        <end position="53"/>
    </location>
</feature>
<dbReference type="EMBL" id="KV919095">
    <property type="protein sequence ID" value="OSX71972.1"/>
    <property type="molecule type" value="Genomic_DNA"/>
</dbReference>
<accession>A0A1X6NTN7</accession>
<dbReference type="PANTHER" id="PTHR35734:SF1">
    <property type="entry name" value="OS01G0805200 PROTEIN"/>
    <property type="match status" value="1"/>
</dbReference>
<organism evidence="3 4">
    <name type="scientific">Porphyra umbilicalis</name>
    <name type="common">Purple laver</name>
    <name type="synonym">Red alga</name>
    <dbReference type="NCBI Taxonomy" id="2786"/>
    <lineage>
        <taxon>Eukaryota</taxon>
        <taxon>Rhodophyta</taxon>
        <taxon>Bangiophyceae</taxon>
        <taxon>Bangiales</taxon>
        <taxon>Bangiaceae</taxon>
        <taxon>Porphyra</taxon>
    </lineage>
</organism>
<dbReference type="Pfam" id="PF11460">
    <property type="entry name" value="DUF3007"/>
    <property type="match status" value="1"/>
</dbReference>
<dbReference type="AlphaFoldDB" id="A0A1X6NTN7"/>
<proteinExistence type="predicted"/>
<feature type="non-terminal residue" evidence="3">
    <location>
        <position position="1"/>
    </location>
</feature>
<gene>
    <name evidence="3" type="ORF">BU14_0485s0012</name>
</gene>
<feature type="compositionally biased region" description="Pro residues" evidence="1">
    <location>
        <begin position="40"/>
        <end position="49"/>
    </location>
</feature>
<dbReference type="InterPro" id="IPR021562">
    <property type="entry name" value="DUF3007"/>
</dbReference>
<protein>
    <submittedName>
        <fullName evidence="3">Uncharacterized protein</fullName>
    </submittedName>
</protein>
<keyword evidence="2" id="KW-1133">Transmembrane helix</keyword>
<dbReference type="PANTHER" id="PTHR35734">
    <property type="entry name" value="OS01G0805200 PROTEIN"/>
    <property type="match status" value="1"/>
</dbReference>
<evidence type="ECO:0000256" key="1">
    <source>
        <dbReference type="SAM" id="MobiDB-lite"/>
    </source>
</evidence>
<feature type="transmembrane region" description="Helical" evidence="2">
    <location>
        <begin position="89"/>
        <end position="109"/>
    </location>
</feature>
<dbReference type="OrthoDB" id="5023at2759"/>
<feature type="compositionally biased region" description="Low complexity" evidence="1">
    <location>
        <begin position="1"/>
        <end position="10"/>
    </location>
</feature>
<reference evidence="3 4" key="1">
    <citation type="submission" date="2017-03" db="EMBL/GenBank/DDBJ databases">
        <title>WGS assembly of Porphyra umbilicalis.</title>
        <authorList>
            <person name="Brawley S.H."/>
            <person name="Blouin N.A."/>
            <person name="Ficko-Blean E."/>
            <person name="Wheeler G.L."/>
            <person name="Lohr M."/>
            <person name="Goodson H.V."/>
            <person name="Jenkins J.W."/>
            <person name="Blaby-Haas C.E."/>
            <person name="Helliwell K.E."/>
            <person name="Chan C."/>
            <person name="Marriage T."/>
            <person name="Bhattacharya D."/>
            <person name="Klein A.S."/>
            <person name="Badis Y."/>
            <person name="Brodie J."/>
            <person name="Cao Y."/>
            <person name="Collen J."/>
            <person name="Dittami S.M."/>
            <person name="Gachon C.M."/>
            <person name="Green B.R."/>
            <person name="Karpowicz S."/>
            <person name="Kim J.W."/>
            <person name="Kudahl U."/>
            <person name="Lin S."/>
            <person name="Michel G."/>
            <person name="Mittag M."/>
            <person name="Olson B.J."/>
            <person name="Pangilinan J."/>
            <person name="Peng Y."/>
            <person name="Qiu H."/>
            <person name="Shu S."/>
            <person name="Singer J.T."/>
            <person name="Smith A.G."/>
            <person name="Sprecher B.N."/>
            <person name="Wagner V."/>
            <person name="Wang W."/>
            <person name="Wang Z.-Y."/>
            <person name="Yan J."/>
            <person name="Yarish C."/>
            <person name="Zoeuner-Riek S."/>
            <person name="Zhuang Y."/>
            <person name="Zou Y."/>
            <person name="Lindquist E.A."/>
            <person name="Grimwood J."/>
            <person name="Barry K."/>
            <person name="Rokhsar D.S."/>
            <person name="Schmutz J."/>
            <person name="Stiller J.W."/>
            <person name="Grossman A.R."/>
            <person name="Prochnik S.E."/>
        </authorList>
    </citation>
    <scope>NUCLEOTIDE SEQUENCE [LARGE SCALE GENOMIC DNA]</scope>
    <source>
        <strain evidence="3">4086291</strain>
    </source>
</reference>
<sequence length="155" mass="15834">PRAGGRVASAGRGGGAARWRAAADGNGEAPAAAGKEATPEPTPPTPPPSGGFLRTNGDVIKFGAALLVGAFAFKAVLEAAGIPDLKAGQLTTGLVSVTGLVGWVGTYFYRVGSKKMTYATQLREYEAGVIAKRYAELTPEELDALAEELESEKGG</sequence>
<keyword evidence="2" id="KW-0812">Transmembrane</keyword>
<evidence type="ECO:0000313" key="4">
    <source>
        <dbReference type="Proteomes" id="UP000218209"/>
    </source>
</evidence>